<protein>
    <submittedName>
        <fullName evidence="1">Uncharacterized protein</fullName>
    </submittedName>
</protein>
<dbReference type="Proteomes" id="UP000651977">
    <property type="component" value="Unassembled WGS sequence"/>
</dbReference>
<sequence length="71" mass="8182">MAGDKGKDQVVIATPKGLSNMQEINDEMYRRYAEHGKTINKLGNITQFECVEFERKFSSKAANTRFSEMQY</sequence>
<evidence type="ECO:0000313" key="1">
    <source>
        <dbReference type="EMBL" id="GGB02462.1"/>
    </source>
</evidence>
<organism evidence="1 2">
    <name type="scientific">Agarivorans gilvus</name>
    <dbReference type="NCBI Taxonomy" id="680279"/>
    <lineage>
        <taxon>Bacteria</taxon>
        <taxon>Pseudomonadati</taxon>
        <taxon>Pseudomonadota</taxon>
        <taxon>Gammaproteobacteria</taxon>
        <taxon>Alteromonadales</taxon>
        <taxon>Alteromonadaceae</taxon>
        <taxon>Agarivorans</taxon>
    </lineage>
</organism>
<comment type="caution">
    <text evidence="1">The sequence shown here is derived from an EMBL/GenBank/DDBJ whole genome shotgun (WGS) entry which is preliminary data.</text>
</comment>
<gene>
    <name evidence="1" type="ORF">GCM10007414_14740</name>
</gene>
<name>A0ABQ1I0I0_9ALTE</name>
<reference evidence="2" key="1">
    <citation type="journal article" date="2019" name="Int. J. Syst. Evol. Microbiol.">
        <title>The Global Catalogue of Microorganisms (GCM) 10K type strain sequencing project: providing services to taxonomists for standard genome sequencing and annotation.</title>
        <authorList>
            <consortium name="The Broad Institute Genomics Platform"/>
            <consortium name="The Broad Institute Genome Sequencing Center for Infectious Disease"/>
            <person name="Wu L."/>
            <person name="Ma J."/>
        </authorList>
    </citation>
    <scope>NUCLEOTIDE SEQUENCE [LARGE SCALE GENOMIC DNA]</scope>
    <source>
        <strain evidence="2">CGMCC 1.10131</strain>
    </source>
</reference>
<keyword evidence="2" id="KW-1185">Reference proteome</keyword>
<accession>A0ABQ1I0I0</accession>
<dbReference type="EMBL" id="BMDY01000007">
    <property type="protein sequence ID" value="GGB02462.1"/>
    <property type="molecule type" value="Genomic_DNA"/>
</dbReference>
<proteinExistence type="predicted"/>
<evidence type="ECO:0000313" key="2">
    <source>
        <dbReference type="Proteomes" id="UP000651977"/>
    </source>
</evidence>